<proteinExistence type="predicted"/>
<dbReference type="SUPFAM" id="SSF56235">
    <property type="entry name" value="N-terminal nucleophile aminohydrolases (Ntn hydrolases)"/>
    <property type="match status" value="1"/>
</dbReference>
<name>A0ABM1A914_APLCA</name>
<dbReference type="Pfam" id="PF01019">
    <property type="entry name" value="G_glu_transpept"/>
    <property type="match status" value="1"/>
</dbReference>
<dbReference type="InterPro" id="IPR043138">
    <property type="entry name" value="GGT_lsub"/>
</dbReference>
<evidence type="ECO:0000313" key="2">
    <source>
        <dbReference type="RefSeq" id="XP_012943138.1"/>
    </source>
</evidence>
<dbReference type="Gene3D" id="1.10.246.130">
    <property type="match status" value="1"/>
</dbReference>
<dbReference type="PRINTS" id="PR01210">
    <property type="entry name" value="GGTRANSPTASE"/>
</dbReference>
<keyword evidence="2" id="KW-0378">Hydrolase</keyword>
<protein>
    <submittedName>
        <fullName evidence="2">Glutathione hydrolase 1 proenzyme</fullName>
    </submittedName>
</protein>
<reference evidence="2" key="1">
    <citation type="submission" date="2025-08" db="UniProtKB">
        <authorList>
            <consortium name="RefSeq"/>
        </authorList>
    </citation>
    <scope>IDENTIFICATION</scope>
</reference>
<accession>A0ABM1A914</accession>
<dbReference type="PANTHER" id="PTHR11686">
    <property type="entry name" value="GAMMA GLUTAMYL TRANSPEPTIDASE"/>
    <property type="match status" value="1"/>
</dbReference>
<dbReference type="GO" id="GO:0016787">
    <property type="term" value="F:hydrolase activity"/>
    <property type="evidence" value="ECO:0007669"/>
    <property type="project" value="UniProtKB-KW"/>
</dbReference>
<dbReference type="RefSeq" id="XP_012943138.1">
    <property type="nucleotide sequence ID" value="XM_013087684.1"/>
</dbReference>
<evidence type="ECO:0000313" key="1">
    <source>
        <dbReference type="Proteomes" id="UP000694888"/>
    </source>
</evidence>
<sequence>MFSSFLPFFHDSSPIVSTRTTRMVCSVTSLRLLAVLALAQLVTGFLVGHSPDRTFPKPGRGDEGLYHFAAVASNADPCAEIGTELMAKKRGSAVDAAIASMLCVGVTRFQSSGLGGGHFSTIYDRASRKVHSIIARTMAPSAANSTMFINDTVGVTQGGRSIAVPGEILGFWEAHKLQGRLPWRDLFQPAIKLATEGFPVEPSTAAAIQSKIPSGIFDTFPTLKAIVTNPITGTWYKEGEMIRRPKLARTLQRIADGGAAEFYNGSLADDIVKEIQGAGGIITKQDLADFYADVTSPLSLALNGGLTIYSPPLPSSGVIAQNILNILSGYNMTSAGLSTNEKTVLTYHRFIEAFKHAYAARSKLGSPYGETKSFGDEMNKLIANLTSPDQGESIRSQIWDNQTFPWSSYGAEYYSQDDHGTSQLCVLAPNGDAVSMTSTINLFFGSKIVGETTGITYNDDMDDFSTPGIVNAFGVAPSSFNFIKPGKRPMSSMSPSIILDDQGSVRLVIG</sequence>
<dbReference type="PANTHER" id="PTHR11686:SF9">
    <property type="entry name" value="RE13973P"/>
    <property type="match status" value="1"/>
</dbReference>
<feature type="non-terminal residue" evidence="2">
    <location>
        <position position="510"/>
    </location>
</feature>
<gene>
    <name evidence="2" type="primary">LOC101863539</name>
</gene>
<dbReference type="Proteomes" id="UP000694888">
    <property type="component" value="Unplaced"/>
</dbReference>
<dbReference type="InterPro" id="IPR029055">
    <property type="entry name" value="Ntn_hydrolases_N"/>
</dbReference>
<organism evidence="1 2">
    <name type="scientific">Aplysia californica</name>
    <name type="common">California sea hare</name>
    <dbReference type="NCBI Taxonomy" id="6500"/>
    <lineage>
        <taxon>Eukaryota</taxon>
        <taxon>Metazoa</taxon>
        <taxon>Spiralia</taxon>
        <taxon>Lophotrochozoa</taxon>
        <taxon>Mollusca</taxon>
        <taxon>Gastropoda</taxon>
        <taxon>Heterobranchia</taxon>
        <taxon>Euthyneura</taxon>
        <taxon>Tectipleura</taxon>
        <taxon>Aplysiida</taxon>
        <taxon>Aplysioidea</taxon>
        <taxon>Aplysiidae</taxon>
        <taxon>Aplysia</taxon>
    </lineage>
</organism>
<keyword evidence="1" id="KW-1185">Reference proteome</keyword>
<dbReference type="InterPro" id="IPR043137">
    <property type="entry name" value="GGT_ssub_C"/>
</dbReference>
<dbReference type="GeneID" id="101863539"/>
<dbReference type="Gene3D" id="3.60.20.40">
    <property type="match status" value="1"/>
</dbReference>
<dbReference type="InterPro" id="IPR000101">
    <property type="entry name" value="GGT_peptidase"/>
</dbReference>